<proteinExistence type="predicted"/>
<dbReference type="RefSeq" id="WP_286353668.1">
    <property type="nucleotide sequence ID" value="NZ_AP027079.1"/>
</dbReference>
<evidence type="ECO:0000313" key="1">
    <source>
        <dbReference type="EMBL" id="BDU69948.1"/>
    </source>
</evidence>
<gene>
    <name evidence="1" type="ORF">GETHOR_20490</name>
</gene>
<organism evidence="1 2">
    <name type="scientific">Geothrix oryzae</name>
    <dbReference type="NCBI Taxonomy" id="2927975"/>
    <lineage>
        <taxon>Bacteria</taxon>
        <taxon>Pseudomonadati</taxon>
        <taxon>Acidobacteriota</taxon>
        <taxon>Holophagae</taxon>
        <taxon>Holophagales</taxon>
        <taxon>Holophagaceae</taxon>
        <taxon>Geothrix</taxon>
    </lineage>
</organism>
<dbReference type="Proteomes" id="UP001242010">
    <property type="component" value="Chromosome"/>
</dbReference>
<evidence type="ECO:0000313" key="2">
    <source>
        <dbReference type="Proteomes" id="UP001242010"/>
    </source>
</evidence>
<name>A0ABN6UY58_9BACT</name>
<keyword evidence="2" id="KW-1185">Reference proteome</keyword>
<sequence>MDSEELWRAALHDFNNLMAGLQGVLDLSEPGQPMDPRNRMRLGSVLDDGKSLIDMARALALGRLPAGGVASWAEWEAGLRRRLDPMAELFRCRVEVVDAGARHSLWPEPMLQDWVTVFTRQVLPWAVPGPLIVEAEARPDAWVLRWITDAPMPPALRADPPPDAPKNLASFWLRSMAGHMDLRLEAVTGCLQIQAPRPPADPDHLVP</sequence>
<protein>
    <recommendedName>
        <fullName evidence="3">Histidine kinase</fullName>
    </recommendedName>
</protein>
<reference evidence="2" key="1">
    <citation type="journal article" date="2023" name="Int. J. Syst. Evol. Microbiol.">
        <title>Mesoterricola silvestris gen. nov., sp. nov., Mesoterricola sediminis sp. nov., Geothrix oryzae sp. nov., Geothrix edaphica sp. nov., Geothrix rubra sp. nov., and Geothrix limicola sp. nov., six novel members of Acidobacteriota isolated from soils.</title>
        <authorList>
            <person name="Itoh H."/>
            <person name="Sugisawa Y."/>
            <person name="Mise K."/>
            <person name="Xu Z."/>
            <person name="Kuniyasu M."/>
            <person name="Ushijima N."/>
            <person name="Kawano K."/>
            <person name="Kobayashi E."/>
            <person name="Shiratori Y."/>
            <person name="Masuda Y."/>
            <person name="Senoo K."/>
        </authorList>
    </citation>
    <scope>NUCLEOTIDE SEQUENCE [LARGE SCALE GENOMIC DNA]</scope>
    <source>
        <strain evidence="2">Red222</strain>
    </source>
</reference>
<dbReference type="EMBL" id="AP027079">
    <property type="protein sequence ID" value="BDU69948.1"/>
    <property type="molecule type" value="Genomic_DNA"/>
</dbReference>
<accession>A0ABN6UY58</accession>
<evidence type="ECO:0008006" key="3">
    <source>
        <dbReference type="Google" id="ProtNLM"/>
    </source>
</evidence>